<evidence type="ECO:0000256" key="2">
    <source>
        <dbReference type="SAM" id="Phobius"/>
    </source>
</evidence>
<organism evidence="3 4">
    <name type="scientific">Nesidiocoris tenuis</name>
    <dbReference type="NCBI Taxonomy" id="355587"/>
    <lineage>
        <taxon>Eukaryota</taxon>
        <taxon>Metazoa</taxon>
        <taxon>Ecdysozoa</taxon>
        <taxon>Arthropoda</taxon>
        <taxon>Hexapoda</taxon>
        <taxon>Insecta</taxon>
        <taxon>Pterygota</taxon>
        <taxon>Neoptera</taxon>
        <taxon>Paraneoptera</taxon>
        <taxon>Hemiptera</taxon>
        <taxon>Heteroptera</taxon>
        <taxon>Panheteroptera</taxon>
        <taxon>Cimicomorpha</taxon>
        <taxon>Miridae</taxon>
        <taxon>Dicyphina</taxon>
        <taxon>Nesidiocoris</taxon>
    </lineage>
</organism>
<evidence type="ECO:0000313" key="3">
    <source>
        <dbReference type="EMBL" id="CAA9994335.1"/>
    </source>
</evidence>
<keyword evidence="2" id="KW-0472">Membrane</keyword>
<evidence type="ECO:0000256" key="1">
    <source>
        <dbReference type="SAM" id="MobiDB-lite"/>
    </source>
</evidence>
<name>A0A6H5FW60_9HEMI</name>
<keyword evidence="4" id="KW-1185">Reference proteome</keyword>
<reference evidence="3 4" key="1">
    <citation type="submission" date="2020-02" db="EMBL/GenBank/DDBJ databases">
        <authorList>
            <person name="Ferguson B K."/>
        </authorList>
    </citation>
    <scope>NUCLEOTIDE SEQUENCE [LARGE SCALE GENOMIC DNA]</scope>
</reference>
<feature type="region of interest" description="Disordered" evidence="1">
    <location>
        <begin position="216"/>
        <end position="237"/>
    </location>
</feature>
<dbReference type="AlphaFoldDB" id="A0A6H5FW60"/>
<evidence type="ECO:0000313" key="4">
    <source>
        <dbReference type="Proteomes" id="UP000479000"/>
    </source>
</evidence>
<protein>
    <submittedName>
        <fullName evidence="3">Uncharacterized protein</fullName>
    </submittedName>
</protein>
<dbReference type="Proteomes" id="UP000479000">
    <property type="component" value="Unassembled WGS sequence"/>
</dbReference>
<sequence length="323" mass="36924">MLNANDVLRQKAVRTHQVAGPIFRIVERVDLSVDYASKMIITPYRGFEELLWPSNIRTFPPGSTLKPVSHVRPFSSPYHRLHRPILWFGRFRRFGSSSTDLELRFEIQIYRPMSKSFCHPWTQNRFFFVVERIGFVNLPSGSPGNGYIRSQIVIGNREAMPWTGPVGHSVAPPSRGNWSPLSSCIRAPSHVVRMVYYGDAGTLTYHSYLERIEQDSRRDKLRDSSGSSPKGLRVRSRSVSGGVCGSLRLRRARIVRQRHSNDPYKHYKTKLRMRKVQHMPTVMLLERSQRDMLVSSVAIAAALLGILPLSAHAARKHCCLFQD</sequence>
<gene>
    <name evidence="3" type="ORF">NTEN_LOCUS1151</name>
</gene>
<keyword evidence="2" id="KW-0812">Transmembrane</keyword>
<feature type="transmembrane region" description="Helical" evidence="2">
    <location>
        <begin position="292"/>
        <end position="311"/>
    </location>
</feature>
<keyword evidence="2" id="KW-1133">Transmembrane helix</keyword>
<accession>A0A6H5FW60</accession>
<dbReference type="EMBL" id="CADCXU010001955">
    <property type="protein sequence ID" value="CAA9994335.1"/>
    <property type="molecule type" value="Genomic_DNA"/>
</dbReference>
<proteinExistence type="predicted"/>